<gene>
    <name evidence="1" type="ordered locus">PAU_04373</name>
</gene>
<accession>C7BT26</accession>
<evidence type="ECO:0000313" key="1">
    <source>
        <dbReference type="EMBL" id="CAQ86460.1"/>
    </source>
</evidence>
<dbReference type="Proteomes" id="UP000002747">
    <property type="component" value="Chromosome"/>
</dbReference>
<reference evidence="1 2" key="1">
    <citation type="journal article" date="2009" name="BMC Genomics">
        <title>Comparative genomics of the emerging human pathogen Photorhabdus asymbiotica with the insect pathogen Photorhabdus luminescens.</title>
        <authorList>
            <person name="Wilkinson P."/>
            <person name="Waterfield N.R."/>
            <person name="Crossman L."/>
            <person name="Corton C."/>
            <person name="Sanchez-Contreras M."/>
            <person name="Vlisidou I."/>
            <person name="Barron A."/>
            <person name="Bignell A."/>
            <person name="Clark L."/>
            <person name="Ormond D."/>
            <person name="Mayho M."/>
            <person name="Bason N."/>
            <person name="Smith F."/>
            <person name="Simmonds M."/>
            <person name="Churcher C."/>
            <person name="Harris D."/>
            <person name="Thompson N.R."/>
            <person name="Quail M."/>
            <person name="Parkhill J."/>
            <person name="ffrench-Constant R.H."/>
        </authorList>
    </citation>
    <scope>NUCLEOTIDE SEQUENCE [LARGE SCALE GENOMIC DNA]</scope>
    <source>
        <strain evidence="2">ATCC 43949 / 3105-77</strain>
    </source>
</reference>
<sequence>MSEYKLKGFWILSQEITELRIVCVLIVKKGKFASGYAALEYDIRSYFCGMEYCLYPMDFKMHRDGKGANPWEHR</sequence>
<dbReference type="AlphaFoldDB" id="C7BT26"/>
<evidence type="ECO:0000313" key="2">
    <source>
        <dbReference type="Proteomes" id="UP000002747"/>
    </source>
</evidence>
<dbReference type="EMBL" id="FM162591">
    <property type="protein sequence ID" value="CAQ86460.1"/>
    <property type="molecule type" value="Genomic_DNA"/>
</dbReference>
<proteinExistence type="predicted"/>
<protein>
    <submittedName>
        <fullName evidence="1">Uncharacterized protein</fullName>
    </submittedName>
</protein>
<organism evidence="1 2">
    <name type="scientific">Photorhabdus asymbiotica subsp. asymbiotica (strain ATCC 43949 / 3105-77)</name>
    <name type="common">Xenorhabdus luminescens (strain 2)</name>
    <dbReference type="NCBI Taxonomy" id="553480"/>
    <lineage>
        <taxon>Bacteria</taxon>
        <taxon>Pseudomonadati</taxon>
        <taxon>Pseudomonadota</taxon>
        <taxon>Gammaproteobacteria</taxon>
        <taxon>Enterobacterales</taxon>
        <taxon>Morganellaceae</taxon>
        <taxon>Photorhabdus</taxon>
    </lineage>
</organism>
<dbReference type="KEGG" id="pay:PAU_04373"/>
<dbReference type="STRING" id="291112.PAU_04373"/>
<name>C7BT26_PHOAA</name>